<dbReference type="EC" id="1.4.1.1" evidence="2"/>
<proteinExistence type="predicted"/>
<organism evidence="2 3">
    <name type="scientific">Acetoanaerobium pronyense</name>
    <dbReference type="NCBI Taxonomy" id="1482736"/>
    <lineage>
        <taxon>Bacteria</taxon>
        <taxon>Bacillati</taxon>
        <taxon>Bacillota</taxon>
        <taxon>Clostridia</taxon>
        <taxon>Peptostreptococcales</taxon>
        <taxon>Filifactoraceae</taxon>
        <taxon>Acetoanaerobium</taxon>
    </lineage>
</organism>
<dbReference type="GO" id="GO:0000286">
    <property type="term" value="F:alanine dehydrogenase activity"/>
    <property type="evidence" value="ECO:0007669"/>
    <property type="project" value="UniProtKB-EC"/>
</dbReference>
<evidence type="ECO:0000313" key="2">
    <source>
        <dbReference type="EMBL" id="MBP2026863.1"/>
    </source>
</evidence>
<dbReference type="EMBL" id="JAGGLI010000005">
    <property type="protein sequence ID" value="MBP2026863.1"/>
    <property type="molecule type" value="Genomic_DNA"/>
</dbReference>
<dbReference type="Proteomes" id="UP001314903">
    <property type="component" value="Unassembled WGS sequence"/>
</dbReference>
<name>A0ABS4KGF5_9FIRM</name>
<dbReference type="RefSeq" id="WP_209659307.1">
    <property type="nucleotide sequence ID" value="NZ_JAGGLI010000005.1"/>
</dbReference>
<dbReference type="Pfam" id="PF05222">
    <property type="entry name" value="AlaDh_PNT_N"/>
    <property type="match status" value="1"/>
</dbReference>
<accession>A0ABS4KGF5</accession>
<comment type="caution">
    <text evidence="2">The sequence shown here is derived from an EMBL/GenBank/DDBJ whole genome shotgun (WGS) entry which is preliminary data.</text>
</comment>
<evidence type="ECO:0000313" key="3">
    <source>
        <dbReference type="Proteomes" id="UP001314903"/>
    </source>
</evidence>
<keyword evidence="2" id="KW-0560">Oxidoreductase</keyword>
<dbReference type="PANTHER" id="PTHR42795:SF1">
    <property type="entry name" value="ALANINE DEHYDROGENASE"/>
    <property type="match status" value="1"/>
</dbReference>
<dbReference type="Gene3D" id="3.40.50.720">
    <property type="entry name" value="NAD(P)-binding Rossmann-like Domain"/>
    <property type="match status" value="2"/>
</dbReference>
<feature type="domain" description="Alanine dehydrogenase/pyridine nucleotide transhydrogenase N-terminal" evidence="1">
    <location>
        <begin position="5"/>
        <end position="130"/>
    </location>
</feature>
<dbReference type="SMART" id="SM01003">
    <property type="entry name" value="AlaDh_PNT_N"/>
    <property type="match status" value="1"/>
</dbReference>
<dbReference type="PANTHER" id="PTHR42795">
    <property type="entry name" value="ALANINE DEHYDROGENASE"/>
    <property type="match status" value="1"/>
</dbReference>
<dbReference type="InterPro" id="IPR007886">
    <property type="entry name" value="AlaDH/PNT_N"/>
</dbReference>
<reference evidence="2 3" key="1">
    <citation type="submission" date="2021-03" db="EMBL/GenBank/DDBJ databases">
        <title>Genomic Encyclopedia of Type Strains, Phase IV (KMG-IV): sequencing the most valuable type-strain genomes for metagenomic binning, comparative biology and taxonomic classification.</title>
        <authorList>
            <person name="Goeker M."/>
        </authorList>
    </citation>
    <scope>NUCLEOTIDE SEQUENCE [LARGE SCALE GENOMIC DNA]</scope>
    <source>
        <strain evidence="2 3">DSM 27512</strain>
    </source>
</reference>
<dbReference type="SUPFAM" id="SSF52283">
    <property type="entry name" value="Formate/glycerate dehydrogenase catalytic domain-like"/>
    <property type="match status" value="1"/>
</dbReference>
<keyword evidence="3" id="KW-1185">Reference proteome</keyword>
<gene>
    <name evidence="2" type="ORF">J2Z35_000655</name>
</gene>
<protein>
    <submittedName>
        <fullName evidence="2">Alanine dehydrogenase</fullName>
        <ecNumber evidence="2">1.4.1.1</ecNumber>
    </submittedName>
</protein>
<evidence type="ECO:0000259" key="1">
    <source>
        <dbReference type="SMART" id="SM01003"/>
    </source>
</evidence>
<sequence length="374" mass="42957">MKKLGFPRMHKEKNEKRAFLPEFFGGLANLGVEIHLEKGYGSKMGFVEDDYTKENANIKFVSKEDAFNQDIVVVLRSPDFDEFELMKKGSILLSMLHYPTRAKRVKILKEKGIKAVSLDSIRDDLMQRIVFNAKGTSENGMELAFKELEKVRDDFYSKNRGPIEVSIMGMGLVGLNAARAAGRYACKELNDKMIEVGTKGVLVHMLPRNITGDRQEMSRILEKTDIFVDASSRDNPYDYIVDNKLLGRLKKDAIIVDLTADPYIVDEEGMQVKAIEGIPTGTLDKYVIYKEDKEYYDIPEEVDKENRRTVISCDAWPGVKPKECMELYGIQMLPIITKLFEKDVDDMGIESPYYFERAIYRATIEYFENHEKKK</sequence>